<feature type="non-terminal residue" evidence="1">
    <location>
        <position position="1"/>
    </location>
</feature>
<dbReference type="Proteomes" id="UP000663873">
    <property type="component" value="Unassembled WGS sequence"/>
</dbReference>
<feature type="non-terminal residue" evidence="1">
    <location>
        <position position="86"/>
    </location>
</feature>
<evidence type="ECO:0000313" key="1">
    <source>
        <dbReference type="EMBL" id="CAF4882198.1"/>
    </source>
</evidence>
<dbReference type="EMBL" id="CAJOBP010070743">
    <property type="protein sequence ID" value="CAF4882198.1"/>
    <property type="molecule type" value="Genomic_DNA"/>
</dbReference>
<reference evidence="1" key="1">
    <citation type="submission" date="2021-02" db="EMBL/GenBank/DDBJ databases">
        <authorList>
            <person name="Nowell W R."/>
        </authorList>
    </citation>
    <scope>NUCLEOTIDE SEQUENCE</scope>
</reference>
<dbReference type="AlphaFoldDB" id="A0A821TVY2"/>
<comment type="caution">
    <text evidence="1">The sequence shown here is derived from an EMBL/GenBank/DDBJ whole genome shotgun (WGS) entry which is preliminary data.</text>
</comment>
<sequence>SLIKGITCSCLNNTSDECRLHFDRSIFQILNQRLQAIVESIHTLIEQIKLNTSNKTHCTNALQTFYTENVLSQISTLINSYCGLIE</sequence>
<name>A0A821TVY2_9BILA</name>
<gene>
    <name evidence="1" type="ORF">UJA718_LOCUS44738</name>
</gene>
<keyword evidence="2" id="KW-1185">Reference proteome</keyword>
<organism evidence="1 2">
    <name type="scientific">Rotaria socialis</name>
    <dbReference type="NCBI Taxonomy" id="392032"/>
    <lineage>
        <taxon>Eukaryota</taxon>
        <taxon>Metazoa</taxon>
        <taxon>Spiralia</taxon>
        <taxon>Gnathifera</taxon>
        <taxon>Rotifera</taxon>
        <taxon>Eurotatoria</taxon>
        <taxon>Bdelloidea</taxon>
        <taxon>Philodinida</taxon>
        <taxon>Philodinidae</taxon>
        <taxon>Rotaria</taxon>
    </lineage>
</organism>
<evidence type="ECO:0000313" key="2">
    <source>
        <dbReference type="Proteomes" id="UP000663873"/>
    </source>
</evidence>
<accession>A0A821TVY2</accession>
<protein>
    <submittedName>
        <fullName evidence="1">Uncharacterized protein</fullName>
    </submittedName>
</protein>
<proteinExistence type="predicted"/>